<feature type="repeat" description="WD" evidence="1">
    <location>
        <begin position="172"/>
        <end position="203"/>
    </location>
</feature>
<evidence type="ECO:0000256" key="2">
    <source>
        <dbReference type="SAM" id="MobiDB-lite"/>
    </source>
</evidence>
<proteinExistence type="predicted"/>
<gene>
    <name evidence="3" type="ORF">EZS28_006279</name>
</gene>
<name>A0A5J4WTB5_9EUKA</name>
<feature type="region of interest" description="Disordered" evidence="2">
    <location>
        <begin position="221"/>
        <end position="241"/>
    </location>
</feature>
<dbReference type="PROSITE" id="PS50082">
    <property type="entry name" value="WD_REPEATS_2"/>
    <property type="match status" value="1"/>
</dbReference>
<keyword evidence="1" id="KW-0853">WD repeat</keyword>
<dbReference type="EMBL" id="SNRW01001010">
    <property type="protein sequence ID" value="KAA6398200.1"/>
    <property type="molecule type" value="Genomic_DNA"/>
</dbReference>
<sequence length="414" mass="47318">MDAKSSLLNTNWKGRAEETLGVALPQQEDWPSADNAIFAVSANTHLITLIDEKPVSQNCDYCIKRRDNEDIIQLEEERLHLHMNEIITQGLVLQQKIIKENEISLKIENQTPNQITQTLTSSSSSSSSSPSQKQYPIIQQYSSSNQTHIISQTSHILHSPSLIHASTFMVLLQGHENNIPGIDISGCGKFLCSCSVDGTFLVWMIELPMHPPMWFKSRNVTKQGKRSRLQREKKFGERQQQQEQQLILAKDNKDLKGDEQIIDDTDYQKLDYKVLEVEVPNRSGQSSLHRRSPQYQMNSATAQTVPNERSILAPQSQMQLVHMRLKAELLICHRLHSSSDSDDLIVVDSKMDRNFVLVELEPYIVMIKKDFECFFLDSNLLYQTVVVLIELCVEQMEHSVQIHEMKYIQASASV</sequence>
<evidence type="ECO:0000256" key="1">
    <source>
        <dbReference type="PROSITE-ProRule" id="PRU00221"/>
    </source>
</evidence>
<dbReference type="OrthoDB" id="5591786at2759"/>
<evidence type="ECO:0000313" key="3">
    <source>
        <dbReference type="EMBL" id="KAA6398200.1"/>
    </source>
</evidence>
<dbReference type="Gene3D" id="2.130.10.10">
    <property type="entry name" value="YVTN repeat-like/Quinoprotein amine dehydrogenase"/>
    <property type="match status" value="1"/>
</dbReference>
<organism evidence="3 4">
    <name type="scientific">Streblomastix strix</name>
    <dbReference type="NCBI Taxonomy" id="222440"/>
    <lineage>
        <taxon>Eukaryota</taxon>
        <taxon>Metamonada</taxon>
        <taxon>Preaxostyla</taxon>
        <taxon>Oxymonadida</taxon>
        <taxon>Streblomastigidae</taxon>
        <taxon>Streblomastix</taxon>
    </lineage>
</organism>
<reference evidence="3 4" key="1">
    <citation type="submission" date="2019-03" db="EMBL/GenBank/DDBJ databases">
        <title>Single cell metagenomics reveals metabolic interactions within the superorganism composed of flagellate Streblomastix strix and complex community of Bacteroidetes bacteria on its surface.</title>
        <authorList>
            <person name="Treitli S.C."/>
            <person name="Kolisko M."/>
            <person name="Husnik F."/>
            <person name="Keeling P."/>
            <person name="Hampl V."/>
        </authorList>
    </citation>
    <scope>NUCLEOTIDE SEQUENCE [LARGE SCALE GENOMIC DNA]</scope>
    <source>
        <strain evidence="3">ST1C</strain>
    </source>
</reference>
<comment type="caution">
    <text evidence="3">The sequence shown here is derived from an EMBL/GenBank/DDBJ whole genome shotgun (WGS) entry which is preliminary data.</text>
</comment>
<dbReference type="InterPro" id="IPR011047">
    <property type="entry name" value="Quinoprotein_ADH-like_sf"/>
</dbReference>
<dbReference type="InterPro" id="IPR001680">
    <property type="entry name" value="WD40_rpt"/>
</dbReference>
<dbReference type="SUPFAM" id="SSF50998">
    <property type="entry name" value="Quinoprotein alcohol dehydrogenase-like"/>
    <property type="match status" value="1"/>
</dbReference>
<dbReference type="Proteomes" id="UP000324800">
    <property type="component" value="Unassembled WGS sequence"/>
</dbReference>
<dbReference type="InterPro" id="IPR015943">
    <property type="entry name" value="WD40/YVTN_repeat-like_dom_sf"/>
</dbReference>
<evidence type="ECO:0000313" key="4">
    <source>
        <dbReference type="Proteomes" id="UP000324800"/>
    </source>
</evidence>
<dbReference type="AlphaFoldDB" id="A0A5J4WTB5"/>
<protein>
    <submittedName>
        <fullName evidence="3">Uncharacterized protein</fullName>
    </submittedName>
</protein>
<accession>A0A5J4WTB5</accession>